<keyword evidence="6" id="KW-1185">Reference proteome</keyword>
<name>A0AAV8C9A3_9POAL</name>
<protein>
    <submittedName>
        <fullName evidence="5">UDP-Glycosyltransferase superfamily protein</fullName>
    </submittedName>
</protein>
<dbReference type="PANTHER" id="PTHR47778:SF2">
    <property type="entry name" value="GLYCOSYL TRANSFERASE FAMILY 1 DOMAIN-CONTAINING PROTEIN"/>
    <property type="match status" value="1"/>
</dbReference>
<evidence type="ECO:0000313" key="5">
    <source>
        <dbReference type="EMBL" id="KAJ4752242.1"/>
    </source>
</evidence>
<feature type="region of interest" description="Disordered" evidence="2">
    <location>
        <begin position="181"/>
        <end position="218"/>
    </location>
</feature>
<dbReference type="SUPFAM" id="SSF53756">
    <property type="entry name" value="UDP-Glycosyltransferase/glycogen phosphorylase"/>
    <property type="match status" value="1"/>
</dbReference>
<dbReference type="Gene3D" id="3.40.50.2000">
    <property type="entry name" value="Glycogen Phosphorylase B"/>
    <property type="match status" value="1"/>
</dbReference>
<dbReference type="CDD" id="cd03801">
    <property type="entry name" value="GT4_PimA-like"/>
    <property type="match status" value="1"/>
</dbReference>
<keyword evidence="3" id="KW-0472">Membrane</keyword>
<keyword evidence="1" id="KW-0328">Glycosyltransferase</keyword>
<feature type="compositionally biased region" description="Polar residues" evidence="2">
    <location>
        <begin position="18"/>
        <end position="47"/>
    </location>
</feature>
<proteinExistence type="predicted"/>
<dbReference type="PANTHER" id="PTHR47778">
    <property type="entry name" value="BNAA05G14870D PROTEIN"/>
    <property type="match status" value="1"/>
</dbReference>
<evidence type="ECO:0000256" key="1">
    <source>
        <dbReference type="ARBA" id="ARBA00022676"/>
    </source>
</evidence>
<dbReference type="AlphaFoldDB" id="A0AAV8C9A3"/>
<organism evidence="5 6">
    <name type="scientific">Rhynchospora pubera</name>
    <dbReference type="NCBI Taxonomy" id="906938"/>
    <lineage>
        <taxon>Eukaryota</taxon>
        <taxon>Viridiplantae</taxon>
        <taxon>Streptophyta</taxon>
        <taxon>Embryophyta</taxon>
        <taxon>Tracheophyta</taxon>
        <taxon>Spermatophyta</taxon>
        <taxon>Magnoliopsida</taxon>
        <taxon>Liliopsida</taxon>
        <taxon>Poales</taxon>
        <taxon>Cyperaceae</taxon>
        <taxon>Cyperoideae</taxon>
        <taxon>Rhynchosporeae</taxon>
        <taxon>Rhynchospora</taxon>
    </lineage>
</organism>
<evidence type="ECO:0000256" key="2">
    <source>
        <dbReference type="SAM" id="MobiDB-lite"/>
    </source>
</evidence>
<evidence type="ECO:0000259" key="4">
    <source>
        <dbReference type="Pfam" id="PF00534"/>
    </source>
</evidence>
<feature type="domain" description="Glycosyl transferase family 1" evidence="4">
    <location>
        <begin position="610"/>
        <end position="739"/>
    </location>
</feature>
<comment type="caution">
    <text evidence="5">The sequence shown here is derived from an EMBL/GenBank/DDBJ whole genome shotgun (WGS) entry which is preliminary data.</text>
</comment>
<evidence type="ECO:0000256" key="3">
    <source>
        <dbReference type="SAM" id="Phobius"/>
    </source>
</evidence>
<dbReference type="Proteomes" id="UP001140206">
    <property type="component" value="Chromosome 5"/>
</dbReference>
<dbReference type="InterPro" id="IPR041693">
    <property type="entry name" value="Glyco_trans_4_5"/>
</dbReference>
<gene>
    <name evidence="5" type="ORF">LUZ62_086647</name>
</gene>
<keyword evidence="3" id="KW-0812">Transmembrane</keyword>
<dbReference type="InterPro" id="IPR001296">
    <property type="entry name" value="Glyco_trans_1"/>
</dbReference>
<accession>A0AAV8C9A3</accession>
<feature type="region of interest" description="Disordered" evidence="2">
    <location>
        <begin position="18"/>
        <end position="56"/>
    </location>
</feature>
<dbReference type="Pfam" id="PF00534">
    <property type="entry name" value="Glycos_transf_1"/>
    <property type="match status" value="1"/>
</dbReference>
<keyword evidence="1" id="KW-0808">Transferase</keyword>
<dbReference type="GO" id="GO:0016757">
    <property type="term" value="F:glycosyltransferase activity"/>
    <property type="evidence" value="ECO:0007669"/>
    <property type="project" value="UniProtKB-KW"/>
</dbReference>
<dbReference type="EMBL" id="JAMFTS010000005">
    <property type="protein sequence ID" value="KAJ4752242.1"/>
    <property type="molecule type" value="Genomic_DNA"/>
</dbReference>
<evidence type="ECO:0000313" key="6">
    <source>
        <dbReference type="Proteomes" id="UP001140206"/>
    </source>
</evidence>
<dbReference type="Pfam" id="PF16994">
    <property type="entry name" value="Glyco_trans_4_5"/>
    <property type="match status" value="1"/>
</dbReference>
<keyword evidence="3" id="KW-1133">Transmembrane helix</keyword>
<sequence>MENSNIYASVDRQKPIRTNFNSKSSLSGRNGPKNSGSIKRLSSGSTRYTRRESKGSIGKFQRLRTNQVVLGLSIIAVWCYIGFHVQSKWAHNDNGLPKFLGHKPQSDSKNQEEIIIQAAIEKNSTVASLEEKDLDANKIKMLTLATEEKKVEPNVSYSKPHNLEQNLGSNVVNIETLETKKKGAESNVPDSDLHNKKKLKRGKKAVVEKDPNSEFEDGLVPRKNTSYGLIVGPFSQTEDAILEWNSDKRRGTCDREGEFAKIVFSRSFVLVFHELSITGAPLSMMELASELLSCGAKVSAVVVNRKGGLLTELQKRGIKVVKDRLEASFKAAMKADAVIAGSAVCSTWIDQYLSHHPTKADKIIWWIMENRREYFDRSMHLLGRVKMLAFLSDSQSKRWISWCEEEKIKLNSQPVSVPLSVNEELAFVAGIPTSLNTDQFSTEKMVEKRNILRNIVRQEMGLGVDDVMVMSLSSINPGKGQRLLLEAAILIVEDKVKLRDELSHLPLLNQSMETVSGKNSTLLQGTEDKEMLLVTSQTESRNLIQDAEVNSTTQNQTNNEVLYSIINHSEGRDISTSAIKRTRRRLRGRKHLRGLLAEKQDNKVQNLRVLIGSLGSKSTKVPYLRLISRLITQHSNMSKLVMWTPATTHVLSLYAAADIYVMNAQGIGETFGRVTIEAMAFGLPVLGTDAGGTKEIVEHGVTGLLHPVGRNGTQTLAENMLFLLRNPDARVKMGNKGRELVIRKYLKSSTYNKLAQALAECMRT</sequence>
<feature type="compositionally biased region" description="Basic residues" evidence="2">
    <location>
        <begin position="195"/>
        <end position="204"/>
    </location>
</feature>
<feature type="transmembrane region" description="Helical" evidence="3">
    <location>
        <begin position="68"/>
        <end position="85"/>
    </location>
</feature>
<reference evidence="5" key="1">
    <citation type="submission" date="2022-08" db="EMBL/GenBank/DDBJ databases">
        <authorList>
            <person name="Marques A."/>
        </authorList>
    </citation>
    <scope>NUCLEOTIDE SEQUENCE</scope>
    <source>
        <strain evidence="5">RhyPub2mFocal</strain>
        <tissue evidence="5">Leaves</tissue>
    </source>
</reference>